<dbReference type="AlphaFoldDB" id="A0A6P8E4H7"/>
<accession>A0A6P8E4H7</accession>
<gene>
    <name evidence="4" type="primary">LOC116210179</name>
</gene>
<evidence type="ECO:0000256" key="1">
    <source>
        <dbReference type="SAM" id="MobiDB-lite"/>
    </source>
</evidence>
<dbReference type="GeneID" id="116210179"/>
<feature type="signal peptide" evidence="2">
    <location>
        <begin position="1"/>
        <end position="34"/>
    </location>
</feature>
<evidence type="ECO:0000313" key="3">
    <source>
        <dbReference type="Proteomes" id="UP000515151"/>
    </source>
</evidence>
<keyword evidence="3" id="KW-1185">Reference proteome</keyword>
<feature type="chain" id="PRO_5028475590" evidence="2">
    <location>
        <begin position="35"/>
        <end position="98"/>
    </location>
</feature>
<sequence length="98" mass="10914">MSPKECHQTRNGMGRKEAAIVRVLLPVWLLLAASEHHFPAFAYARAIHSADSKLGPDRQNLYIPKENIRSTMGGEKKIRRTPSGPNPAGNQHPPTKKH</sequence>
<organism evidence="3 4">
    <name type="scientific">Punica granatum</name>
    <name type="common">Pomegranate</name>
    <dbReference type="NCBI Taxonomy" id="22663"/>
    <lineage>
        <taxon>Eukaryota</taxon>
        <taxon>Viridiplantae</taxon>
        <taxon>Streptophyta</taxon>
        <taxon>Embryophyta</taxon>
        <taxon>Tracheophyta</taxon>
        <taxon>Spermatophyta</taxon>
        <taxon>Magnoliopsida</taxon>
        <taxon>eudicotyledons</taxon>
        <taxon>Gunneridae</taxon>
        <taxon>Pentapetalae</taxon>
        <taxon>rosids</taxon>
        <taxon>malvids</taxon>
        <taxon>Myrtales</taxon>
        <taxon>Lythraceae</taxon>
        <taxon>Punica</taxon>
    </lineage>
</organism>
<keyword evidence="2" id="KW-0732">Signal</keyword>
<dbReference type="RefSeq" id="XP_031399863.1">
    <property type="nucleotide sequence ID" value="XM_031544003.1"/>
</dbReference>
<protein>
    <submittedName>
        <fullName evidence="4">CLAVATA3/ESR (CLE)-related protein 46-like isoform X2</fullName>
    </submittedName>
</protein>
<feature type="region of interest" description="Disordered" evidence="1">
    <location>
        <begin position="67"/>
        <end position="98"/>
    </location>
</feature>
<evidence type="ECO:0000313" key="4">
    <source>
        <dbReference type="RefSeq" id="XP_031399863.1"/>
    </source>
</evidence>
<reference evidence="4" key="2">
    <citation type="submission" date="2025-08" db="UniProtKB">
        <authorList>
            <consortium name="RefSeq"/>
        </authorList>
    </citation>
    <scope>IDENTIFICATION</scope>
    <source>
        <tissue evidence="4">Leaf</tissue>
    </source>
</reference>
<evidence type="ECO:0000256" key="2">
    <source>
        <dbReference type="SAM" id="SignalP"/>
    </source>
</evidence>
<dbReference type="Proteomes" id="UP000515151">
    <property type="component" value="Chromosome 6"/>
</dbReference>
<feature type="compositionally biased region" description="Polar residues" evidence="1">
    <location>
        <begin position="88"/>
        <end position="98"/>
    </location>
</feature>
<reference evidence="3" key="1">
    <citation type="journal article" date="2020" name="Plant Biotechnol. J.">
        <title>The pomegranate (Punica granatum L.) draft genome dissects genetic divergence between soft- and hard-seeded cultivars.</title>
        <authorList>
            <person name="Luo X."/>
            <person name="Li H."/>
            <person name="Wu Z."/>
            <person name="Yao W."/>
            <person name="Zhao P."/>
            <person name="Cao D."/>
            <person name="Yu H."/>
            <person name="Li K."/>
            <person name="Poudel K."/>
            <person name="Zhao D."/>
            <person name="Zhang F."/>
            <person name="Xia X."/>
            <person name="Chen L."/>
            <person name="Wang Q."/>
            <person name="Jing D."/>
            <person name="Cao S."/>
        </authorList>
    </citation>
    <scope>NUCLEOTIDE SEQUENCE [LARGE SCALE GENOMIC DNA]</scope>
    <source>
        <strain evidence="3">cv. Tunisia</strain>
    </source>
</reference>
<proteinExistence type="predicted"/>
<name>A0A6P8E4H7_PUNGR</name>